<accession>A0A1X6NXD7</accession>
<evidence type="ECO:0000256" key="2">
    <source>
        <dbReference type="SAM" id="SignalP"/>
    </source>
</evidence>
<dbReference type="Proteomes" id="UP000218209">
    <property type="component" value="Unassembled WGS sequence"/>
</dbReference>
<gene>
    <name evidence="3" type="ORF">BU14_0361s0011</name>
</gene>
<feature type="region of interest" description="Disordered" evidence="1">
    <location>
        <begin position="25"/>
        <end position="77"/>
    </location>
</feature>
<protein>
    <submittedName>
        <fullName evidence="3">Uncharacterized protein</fullName>
    </submittedName>
</protein>
<keyword evidence="4" id="KW-1185">Reference proteome</keyword>
<reference evidence="3 4" key="1">
    <citation type="submission" date="2017-03" db="EMBL/GenBank/DDBJ databases">
        <title>WGS assembly of Porphyra umbilicalis.</title>
        <authorList>
            <person name="Brawley S.H."/>
            <person name="Blouin N.A."/>
            <person name="Ficko-Blean E."/>
            <person name="Wheeler G.L."/>
            <person name="Lohr M."/>
            <person name="Goodson H.V."/>
            <person name="Jenkins J.W."/>
            <person name="Blaby-Haas C.E."/>
            <person name="Helliwell K.E."/>
            <person name="Chan C."/>
            <person name="Marriage T."/>
            <person name="Bhattacharya D."/>
            <person name="Klein A.S."/>
            <person name="Badis Y."/>
            <person name="Brodie J."/>
            <person name="Cao Y."/>
            <person name="Collen J."/>
            <person name="Dittami S.M."/>
            <person name="Gachon C.M."/>
            <person name="Green B.R."/>
            <person name="Karpowicz S."/>
            <person name="Kim J.W."/>
            <person name="Kudahl U."/>
            <person name="Lin S."/>
            <person name="Michel G."/>
            <person name="Mittag M."/>
            <person name="Olson B.J."/>
            <person name="Pangilinan J."/>
            <person name="Peng Y."/>
            <person name="Qiu H."/>
            <person name="Shu S."/>
            <person name="Singer J.T."/>
            <person name="Smith A.G."/>
            <person name="Sprecher B.N."/>
            <person name="Wagner V."/>
            <person name="Wang W."/>
            <person name="Wang Z.-Y."/>
            <person name="Yan J."/>
            <person name="Yarish C."/>
            <person name="Zoeuner-Riek S."/>
            <person name="Zhuang Y."/>
            <person name="Zou Y."/>
            <person name="Lindquist E.A."/>
            <person name="Grimwood J."/>
            <person name="Barry K."/>
            <person name="Rokhsar D.S."/>
            <person name="Schmutz J."/>
            <person name="Stiller J.W."/>
            <person name="Grossman A.R."/>
            <person name="Prochnik S.E."/>
        </authorList>
    </citation>
    <scope>NUCLEOTIDE SEQUENCE [LARGE SCALE GENOMIC DNA]</scope>
    <source>
        <strain evidence="3">4086291</strain>
    </source>
</reference>
<sequence>MWWRRLRLHGLAAAAVATSVAARSASGRVPRRGCGRRPLPPPPPRLAGGGTVASGRRRRCRRRNDGWRRAAGGEEGGGTGGPLVCVWARVWAAAPPSVTAGKRLAPVARVTPLPRARDGTARPSVAVATGDACPFGWPTAGGGPVGGGRRRCRRRRCRNVTKQRLLLRSVLVEGRRKWRHWGERGGGKDAASTRTAVAPPRFAAAAWRPCGAKHGGCAAPGAARPSVATFSLPSPRPYTLPPARRPTDGGAMPRPPLSPSRPRRLHPLGRTRGERVGGTPPPSSFVATGSGGGSIPVAAATARVAVPTGGGRVTAAVGGDGCDSSGRGQATASGGKRRQVAAAGAAAVAAAGAVQRPRLPFIAAAAWGGAAGRSRPHHAAAAAAAADAAVAVPVVGPPRCRRPSGEGTTARRRVATPVTGGGRGAPATPYPRRPCTRVRYGRGGRGAGGGRGRSFSWCGTEMV</sequence>
<feature type="region of interest" description="Disordered" evidence="1">
    <location>
        <begin position="416"/>
        <end position="452"/>
    </location>
</feature>
<dbReference type="EMBL" id="KV919005">
    <property type="protein sequence ID" value="OSX73284.1"/>
    <property type="molecule type" value="Genomic_DNA"/>
</dbReference>
<dbReference type="AlphaFoldDB" id="A0A1X6NXD7"/>
<organism evidence="3 4">
    <name type="scientific">Porphyra umbilicalis</name>
    <name type="common">Purple laver</name>
    <name type="synonym">Red alga</name>
    <dbReference type="NCBI Taxonomy" id="2786"/>
    <lineage>
        <taxon>Eukaryota</taxon>
        <taxon>Rhodophyta</taxon>
        <taxon>Bangiophyceae</taxon>
        <taxon>Bangiales</taxon>
        <taxon>Bangiaceae</taxon>
        <taxon>Porphyra</taxon>
    </lineage>
</organism>
<name>A0A1X6NXD7_PORUM</name>
<feature type="compositionally biased region" description="Pro residues" evidence="1">
    <location>
        <begin position="234"/>
        <end position="244"/>
    </location>
</feature>
<evidence type="ECO:0000256" key="1">
    <source>
        <dbReference type="SAM" id="MobiDB-lite"/>
    </source>
</evidence>
<evidence type="ECO:0000313" key="4">
    <source>
        <dbReference type="Proteomes" id="UP000218209"/>
    </source>
</evidence>
<feature type="signal peptide" evidence="2">
    <location>
        <begin position="1"/>
        <end position="22"/>
    </location>
</feature>
<proteinExistence type="predicted"/>
<feature type="chain" id="PRO_5012462658" evidence="2">
    <location>
        <begin position="23"/>
        <end position="463"/>
    </location>
</feature>
<evidence type="ECO:0000313" key="3">
    <source>
        <dbReference type="EMBL" id="OSX73284.1"/>
    </source>
</evidence>
<keyword evidence="2" id="KW-0732">Signal</keyword>
<feature type="compositionally biased region" description="Gly residues" evidence="1">
    <location>
        <begin position="443"/>
        <end position="452"/>
    </location>
</feature>
<feature type="region of interest" description="Disordered" evidence="1">
    <location>
        <begin position="230"/>
        <end position="284"/>
    </location>
</feature>
<feature type="compositionally biased region" description="Basic and acidic residues" evidence="1">
    <location>
        <begin position="63"/>
        <end position="72"/>
    </location>
</feature>